<sequence>MHNFFKHKPGGRRIYRGPELLHRPRPLLVAAAALVLSMAVVDGLPAHAGPPTRALPAAGVNTGVDGFAPNLYTTVNGQIRQAWVLAHHGYAPEDTPKVSCIDVDTGDFCTDATGNPTTWPKPLNTTPKPLGSGNTGDLSTTQAPNGVIQTDAARVLRFPVITQSPNSTFSGGSVGIGCLNMQLQANCQYAPLAPLTTQVGSNINGISGLVAISNRIYAQLTNGRMACYDVASALPCPGQPFTTNSPPSNDLAGLGPSNYSGSVVGIRNRIYTMSNGLLADTNTSPHMPTLTCFDPATNAPCANWTTRVISNPAVYQALAVFPSFNPQGAETGLCAVTTKRTPGVLLNCFDFNGNDALVPAGLLSIFPSTGTSAVVFPPTVTQVNGTQRSYFPFYTQDNVHKGGTACYNWNAQAPCTGFANPRSHPLVNGGLTHDYGYAYNPQNNCMYGMGHYAYMFSFQPDGGAAPC</sequence>
<dbReference type="Proteomes" id="UP000316096">
    <property type="component" value="Unassembled WGS sequence"/>
</dbReference>
<evidence type="ECO:0000313" key="3">
    <source>
        <dbReference type="Proteomes" id="UP000316096"/>
    </source>
</evidence>
<dbReference type="EMBL" id="VFOZ01000003">
    <property type="protein sequence ID" value="TQL88212.1"/>
    <property type="molecule type" value="Genomic_DNA"/>
</dbReference>
<feature type="region of interest" description="Disordered" evidence="1">
    <location>
        <begin position="118"/>
        <end position="142"/>
    </location>
</feature>
<gene>
    <name evidence="2" type="ORF">FB559_8831</name>
</gene>
<protein>
    <submittedName>
        <fullName evidence="2">Uncharacterized protein</fullName>
    </submittedName>
</protein>
<evidence type="ECO:0000313" key="2">
    <source>
        <dbReference type="EMBL" id="TQL88212.1"/>
    </source>
</evidence>
<feature type="compositionally biased region" description="Polar residues" evidence="1">
    <location>
        <begin position="118"/>
        <end position="127"/>
    </location>
</feature>
<keyword evidence="3" id="KW-1185">Reference proteome</keyword>
<reference evidence="2 3" key="1">
    <citation type="submission" date="2019-06" db="EMBL/GenBank/DDBJ databases">
        <title>Sequencing the genomes of 1000 actinobacteria strains.</title>
        <authorList>
            <person name="Klenk H.-P."/>
        </authorList>
    </citation>
    <scope>NUCLEOTIDE SEQUENCE [LARGE SCALE GENOMIC DNA]</scope>
    <source>
        <strain evidence="2 3">DSM 102200</strain>
    </source>
</reference>
<comment type="caution">
    <text evidence="2">The sequence shown here is derived from an EMBL/GenBank/DDBJ whole genome shotgun (WGS) entry which is preliminary data.</text>
</comment>
<evidence type="ECO:0000256" key="1">
    <source>
        <dbReference type="SAM" id="MobiDB-lite"/>
    </source>
</evidence>
<accession>A0A543BTS0</accession>
<proteinExistence type="predicted"/>
<dbReference type="AlphaFoldDB" id="A0A543BTS0"/>
<name>A0A543BTS0_9ACTN</name>
<organism evidence="2 3">
    <name type="scientific">Actinoallomurus bryophytorum</name>
    <dbReference type="NCBI Taxonomy" id="1490222"/>
    <lineage>
        <taxon>Bacteria</taxon>
        <taxon>Bacillati</taxon>
        <taxon>Actinomycetota</taxon>
        <taxon>Actinomycetes</taxon>
        <taxon>Streptosporangiales</taxon>
        <taxon>Thermomonosporaceae</taxon>
        <taxon>Actinoallomurus</taxon>
    </lineage>
</organism>